<dbReference type="EMBL" id="PGOL01004505">
    <property type="protein sequence ID" value="PKI37251.1"/>
    <property type="molecule type" value="Genomic_DNA"/>
</dbReference>
<dbReference type="InterPro" id="IPR053151">
    <property type="entry name" value="RNase_H-like"/>
</dbReference>
<comment type="caution">
    <text evidence="2">The sequence shown here is derived from an EMBL/GenBank/DDBJ whole genome shotgun (WGS) entry which is preliminary data.</text>
</comment>
<gene>
    <name evidence="2" type="ORF">CRG98_042356</name>
</gene>
<name>A0A2I0HZW0_PUNGR</name>
<evidence type="ECO:0000313" key="2">
    <source>
        <dbReference type="EMBL" id="PKI37251.1"/>
    </source>
</evidence>
<dbReference type="GO" id="GO:0003676">
    <property type="term" value="F:nucleic acid binding"/>
    <property type="evidence" value="ECO:0007669"/>
    <property type="project" value="InterPro"/>
</dbReference>
<dbReference type="Proteomes" id="UP000233551">
    <property type="component" value="Unassembled WGS sequence"/>
</dbReference>
<organism evidence="2 3">
    <name type="scientific">Punica granatum</name>
    <name type="common">Pomegranate</name>
    <dbReference type="NCBI Taxonomy" id="22663"/>
    <lineage>
        <taxon>Eukaryota</taxon>
        <taxon>Viridiplantae</taxon>
        <taxon>Streptophyta</taxon>
        <taxon>Embryophyta</taxon>
        <taxon>Tracheophyta</taxon>
        <taxon>Spermatophyta</taxon>
        <taxon>Magnoliopsida</taxon>
        <taxon>eudicotyledons</taxon>
        <taxon>Gunneridae</taxon>
        <taxon>Pentapetalae</taxon>
        <taxon>rosids</taxon>
        <taxon>malvids</taxon>
        <taxon>Myrtales</taxon>
        <taxon>Lythraceae</taxon>
        <taxon>Punica</taxon>
    </lineage>
</organism>
<proteinExistence type="predicted"/>
<feature type="domain" description="RNase H type-1" evidence="1">
    <location>
        <begin position="91"/>
        <end position="148"/>
    </location>
</feature>
<dbReference type="CDD" id="cd06222">
    <property type="entry name" value="RNase_H_like"/>
    <property type="match status" value="1"/>
</dbReference>
<dbReference type="GO" id="GO:0004523">
    <property type="term" value="F:RNA-DNA hybrid ribonuclease activity"/>
    <property type="evidence" value="ECO:0007669"/>
    <property type="project" value="InterPro"/>
</dbReference>
<evidence type="ECO:0000313" key="3">
    <source>
        <dbReference type="Proteomes" id="UP000233551"/>
    </source>
</evidence>
<dbReference type="Pfam" id="PF13456">
    <property type="entry name" value="RVT_3"/>
    <property type="match status" value="1"/>
</dbReference>
<sequence length="151" mass="15991">MDYIEKGRGVGWLGSGAINSYSTQASLDRIRVRALLLALQIASAAPWPLNLLEIHDLPEHGGTLVGEDRIMFGTSSTRTALLKATGVLLELGGLICDEQGLWFNGFAQNIGIATSVAAELRAGLELAWELGVGKLPLEVDSEVVVPLIGAL</sequence>
<keyword evidence="3" id="KW-1185">Reference proteome</keyword>
<dbReference type="PANTHER" id="PTHR47723:SF19">
    <property type="entry name" value="POLYNUCLEOTIDYL TRANSFERASE, RIBONUCLEASE H-LIKE SUPERFAMILY PROTEIN"/>
    <property type="match status" value="1"/>
</dbReference>
<dbReference type="AlphaFoldDB" id="A0A2I0HZW0"/>
<accession>A0A2I0HZW0</accession>
<dbReference type="InterPro" id="IPR002156">
    <property type="entry name" value="RNaseH_domain"/>
</dbReference>
<dbReference type="InterPro" id="IPR044730">
    <property type="entry name" value="RNase_H-like_dom_plant"/>
</dbReference>
<reference evidence="2 3" key="1">
    <citation type="submission" date="2017-11" db="EMBL/GenBank/DDBJ databases">
        <title>De-novo sequencing of pomegranate (Punica granatum L.) genome.</title>
        <authorList>
            <person name="Akparov Z."/>
            <person name="Amiraslanov A."/>
            <person name="Hajiyeva S."/>
            <person name="Abbasov M."/>
            <person name="Kaur K."/>
            <person name="Hamwieh A."/>
            <person name="Solovyev V."/>
            <person name="Salamov A."/>
            <person name="Braich B."/>
            <person name="Kosarev P."/>
            <person name="Mahmoud A."/>
            <person name="Hajiyev E."/>
            <person name="Babayeva S."/>
            <person name="Izzatullayeva V."/>
            <person name="Mammadov A."/>
            <person name="Mammadov A."/>
            <person name="Sharifova S."/>
            <person name="Ojaghi J."/>
            <person name="Eynullazada K."/>
            <person name="Bayramov B."/>
            <person name="Abdulazimova A."/>
            <person name="Shahmuradov I."/>
        </authorList>
    </citation>
    <scope>NUCLEOTIDE SEQUENCE [LARGE SCALE GENOMIC DNA]</scope>
    <source>
        <strain evidence="3">cv. AG2017</strain>
        <tissue evidence="2">Leaf</tissue>
    </source>
</reference>
<dbReference type="PANTHER" id="PTHR47723">
    <property type="entry name" value="OS05G0353850 PROTEIN"/>
    <property type="match status" value="1"/>
</dbReference>
<protein>
    <recommendedName>
        <fullName evidence="1">RNase H type-1 domain-containing protein</fullName>
    </recommendedName>
</protein>
<evidence type="ECO:0000259" key="1">
    <source>
        <dbReference type="Pfam" id="PF13456"/>
    </source>
</evidence>